<evidence type="ECO:0000313" key="4">
    <source>
        <dbReference type="Proteomes" id="UP000195402"/>
    </source>
</evidence>
<dbReference type="InterPro" id="IPR033449">
    <property type="entry name" value="Rit1_N"/>
</dbReference>
<dbReference type="GO" id="GO:0043399">
    <property type="term" value="F:tRNA adenosine(64)-2'-O-ribosylphosphate transferase activity"/>
    <property type="evidence" value="ECO:0007669"/>
    <property type="project" value="InterPro"/>
</dbReference>
<sequence length="544" mass="61295">MLRRSRTYRALSKSENFVTVAAMEDERMSIYRASRTIKKKENSLYNALKSIYEDSIFVGEISELWPELPLVANLRCGLWYSPKFESTCYFKSTDGHCNNWSFNTSRLNLHLAHLAGQKGGCVIVDSTRKGKRFPDSMSKTIPIWTCVLNRAILNHLKKPNCNNNQMMLPESNTSTQDTYDRKNAPLEWDCSLHLPLWVSKTERAAIEDRLEEWTKQLEASGADIGSVASSLEKPLRPLWISQKTVIWLNEVPDYDSWDFTPIILVNASSTTGIVQQRTTSEFSWNYISGAGDDEESWARGLSPNLFWKHAYDLIISGPDLCNQKVADIVEKDRVYRAHRGLNAPQIIVKPQKLLSSNGHISSEDQFLNSDTDARSLAENCTASWLGSTNVAVGTSQHAANVPDDIDCILNCNNELVSHCSPNAGAYLHLPIVTSKYDRFSLLSHLPTALNFAKLNLSKGKKILVCCQTGEDISVCVSLAILTTLFDDEGSYDDGKSFTETCITKWEMRKRLVFICNFATKARPSRGNLRQVFSFLNRDRTNSLS</sequence>
<dbReference type="Pfam" id="PF17184">
    <property type="entry name" value="Rit1_C"/>
    <property type="match status" value="1"/>
</dbReference>
<keyword evidence="3" id="KW-0808">Transferase</keyword>
<dbReference type="AlphaFoldDB" id="A0A200QDS0"/>
<gene>
    <name evidence="3" type="ORF">BVC80_209g278</name>
</gene>
<dbReference type="FunCoup" id="A0A200QDS0">
    <property type="interactions" value="243"/>
</dbReference>
<dbReference type="InterPro" id="IPR007306">
    <property type="entry name" value="Rit1"/>
</dbReference>
<name>A0A200QDS0_MACCD</name>
<dbReference type="Proteomes" id="UP000195402">
    <property type="component" value="Unassembled WGS sequence"/>
</dbReference>
<dbReference type="Gene3D" id="3.90.190.10">
    <property type="entry name" value="Protein tyrosine phosphatase superfamily"/>
    <property type="match status" value="1"/>
</dbReference>
<dbReference type="OrthoDB" id="45256at2759"/>
<dbReference type="STRING" id="56857.A0A200QDS0"/>
<dbReference type="GO" id="GO:0019988">
    <property type="term" value="P:charged-tRNA amino acid modification"/>
    <property type="evidence" value="ECO:0007669"/>
    <property type="project" value="InterPro"/>
</dbReference>
<feature type="domain" description="Rit1 DUSP-like" evidence="1">
    <location>
        <begin position="426"/>
        <end position="535"/>
    </location>
</feature>
<evidence type="ECO:0000259" key="2">
    <source>
        <dbReference type="Pfam" id="PF17184"/>
    </source>
</evidence>
<comment type="caution">
    <text evidence="3">The sequence shown here is derived from an EMBL/GenBank/DDBJ whole genome shotgun (WGS) entry which is preliminary data.</text>
</comment>
<evidence type="ECO:0000313" key="3">
    <source>
        <dbReference type="EMBL" id="OVA08537.1"/>
    </source>
</evidence>
<dbReference type="PIRSF" id="PIRSF007747">
    <property type="entry name" value="Ribosyl_Ptfrase"/>
    <property type="match status" value="1"/>
</dbReference>
<keyword evidence="4" id="KW-1185">Reference proteome</keyword>
<feature type="domain" description="Rit1 N-terminal" evidence="2">
    <location>
        <begin position="37"/>
        <end position="330"/>
    </location>
</feature>
<dbReference type="PANTHER" id="PTHR31811:SF0">
    <property type="entry name" value="TRNA A64-2'-O-RIBOSYLPHOSPHATE TRANSFERASE"/>
    <property type="match status" value="1"/>
</dbReference>
<dbReference type="OMA" id="PVFWANQ"/>
<dbReference type="Pfam" id="PF04179">
    <property type="entry name" value="Init_tRNA_PT"/>
    <property type="match status" value="1"/>
</dbReference>
<dbReference type="SUPFAM" id="SSF52799">
    <property type="entry name" value="(Phosphotyrosine protein) phosphatases II"/>
    <property type="match status" value="1"/>
</dbReference>
<protein>
    <submittedName>
        <fullName evidence="3">Initiator tRNA phosphoribosyl transferase</fullName>
    </submittedName>
</protein>
<dbReference type="InterPro" id="IPR029021">
    <property type="entry name" value="Prot-tyrosine_phosphatase-like"/>
</dbReference>
<dbReference type="EMBL" id="MVGT01002328">
    <property type="protein sequence ID" value="OVA08537.1"/>
    <property type="molecule type" value="Genomic_DNA"/>
</dbReference>
<evidence type="ECO:0000259" key="1">
    <source>
        <dbReference type="Pfam" id="PF04179"/>
    </source>
</evidence>
<dbReference type="PANTHER" id="PTHR31811">
    <property type="entry name" value="TRNA A64-2'-O-RIBOSYLPHOSPHATE TRANSFERASE"/>
    <property type="match status" value="1"/>
</dbReference>
<dbReference type="InterPro" id="IPR033421">
    <property type="entry name" value="Rit1_DUSP-like"/>
</dbReference>
<reference evidence="3 4" key="1">
    <citation type="journal article" date="2017" name="Mol. Plant">
        <title>The Genome of Medicinal Plant Macleaya cordata Provides New Insights into Benzylisoquinoline Alkaloids Metabolism.</title>
        <authorList>
            <person name="Liu X."/>
            <person name="Liu Y."/>
            <person name="Huang P."/>
            <person name="Ma Y."/>
            <person name="Qing Z."/>
            <person name="Tang Q."/>
            <person name="Cao H."/>
            <person name="Cheng P."/>
            <person name="Zheng Y."/>
            <person name="Yuan Z."/>
            <person name="Zhou Y."/>
            <person name="Liu J."/>
            <person name="Tang Z."/>
            <person name="Zhuo Y."/>
            <person name="Zhang Y."/>
            <person name="Yu L."/>
            <person name="Huang J."/>
            <person name="Yang P."/>
            <person name="Peng Q."/>
            <person name="Zhang J."/>
            <person name="Jiang W."/>
            <person name="Zhang Z."/>
            <person name="Lin K."/>
            <person name="Ro D.K."/>
            <person name="Chen X."/>
            <person name="Xiong X."/>
            <person name="Shang Y."/>
            <person name="Huang S."/>
            <person name="Zeng J."/>
        </authorList>
    </citation>
    <scope>NUCLEOTIDE SEQUENCE [LARGE SCALE GENOMIC DNA]</scope>
    <source>
        <strain evidence="4">cv. BLH2017</strain>
        <tissue evidence="3">Root</tissue>
    </source>
</reference>
<dbReference type="InParanoid" id="A0A200QDS0"/>
<accession>A0A200QDS0</accession>
<proteinExistence type="predicted"/>
<organism evidence="3 4">
    <name type="scientific">Macleaya cordata</name>
    <name type="common">Five-seeded plume-poppy</name>
    <name type="synonym">Bocconia cordata</name>
    <dbReference type="NCBI Taxonomy" id="56857"/>
    <lineage>
        <taxon>Eukaryota</taxon>
        <taxon>Viridiplantae</taxon>
        <taxon>Streptophyta</taxon>
        <taxon>Embryophyta</taxon>
        <taxon>Tracheophyta</taxon>
        <taxon>Spermatophyta</taxon>
        <taxon>Magnoliopsida</taxon>
        <taxon>Ranunculales</taxon>
        <taxon>Papaveraceae</taxon>
        <taxon>Papaveroideae</taxon>
        <taxon>Macleaya</taxon>
    </lineage>
</organism>
<dbReference type="GO" id="GO:0005737">
    <property type="term" value="C:cytoplasm"/>
    <property type="evidence" value="ECO:0007669"/>
    <property type="project" value="TreeGrafter"/>
</dbReference>